<dbReference type="EMBL" id="BPQR01000048">
    <property type="protein sequence ID" value="GJE07569.1"/>
    <property type="molecule type" value="Genomic_DNA"/>
</dbReference>
<reference evidence="3" key="2">
    <citation type="submission" date="2021-08" db="EMBL/GenBank/DDBJ databases">
        <authorList>
            <person name="Tani A."/>
            <person name="Ola A."/>
            <person name="Ogura Y."/>
            <person name="Katsura K."/>
            <person name="Hayashi T."/>
        </authorList>
    </citation>
    <scope>NUCLEOTIDE SEQUENCE</scope>
    <source>
        <strain evidence="3">LMG 23639</strain>
    </source>
</reference>
<keyword evidence="1" id="KW-0175">Coiled coil</keyword>
<reference evidence="3" key="1">
    <citation type="journal article" date="2021" name="Front. Microbiol.">
        <title>Comprehensive Comparative Genomics and Phenotyping of Methylobacterium Species.</title>
        <authorList>
            <person name="Alessa O."/>
            <person name="Ogura Y."/>
            <person name="Fujitani Y."/>
            <person name="Takami H."/>
            <person name="Hayashi T."/>
            <person name="Sahin N."/>
            <person name="Tani A."/>
        </authorList>
    </citation>
    <scope>NUCLEOTIDE SEQUENCE</scope>
    <source>
        <strain evidence="3">LMG 23639</strain>
    </source>
</reference>
<evidence type="ECO:0000313" key="4">
    <source>
        <dbReference type="Proteomes" id="UP001055102"/>
    </source>
</evidence>
<accession>A0ABQ4T0M4</accession>
<protein>
    <recommendedName>
        <fullName evidence="5">ATPase</fullName>
    </recommendedName>
</protein>
<sequence>MQMKDTVFDRFQTLLGERSAEAARRSAAKLAPAAPEPEGRAEEAAERPLSSQDWDALIDQVQSTAEHIRDAAQRLHAREARFEALLARAEEEMCACAERLREVEDRARGAEIRAERATAEAHAQAQAAEARSRTLETVLDRMRQLVLSGCDAAAEVEPPARPVMSLRRVA</sequence>
<gene>
    <name evidence="3" type="ORF">AOPFMNJM_2898</name>
</gene>
<feature type="coiled-coil region" evidence="1">
    <location>
        <begin position="72"/>
        <end position="145"/>
    </location>
</feature>
<evidence type="ECO:0000256" key="2">
    <source>
        <dbReference type="SAM" id="MobiDB-lite"/>
    </source>
</evidence>
<name>A0ABQ4T0M4_9HYPH</name>
<proteinExistence type="predicted"/>
<dbReference type="Proteomes" id="UP001055102">
    <property type="component" value="Unassembled WGS sequence"/>
</dbReference>
<evidence type="ECO:0000256" key="1">
    <source>
        <dbReference type="SAM" id="Coils"/>
    </source>
</evidence>
<evidence type="ECO:0000313" key="3">
    <source>
        <dbReference type="EMBL" id="GJE07569.1"/>
    </source>
</evidence>
<feature type="region of interest" description="Disordered" evidence="2">
    <location>
        <begin position="22"/>
        <end position="51"/>
    </location>
</feature>
<feature type="compositionally biased region" description="Basic and acidic residues" evidence="2">
    <location>
        <begin position="37"/>
        <end position="46"/>
    </location>
</feature>
<comment type="caution">
    <text evidence="3">The sequence shown here is derived from an EMBL/GenBank/DDBJ whole genome shotgun (WGS) entry which is preliminary data.</text>
</comment>
<evidence type="ECO:0008006" key="5">
    <source>
        <dbReference type="Google" id="ProtNLM"/>
    </source>
</evidence>
<organism evidence="3 4">
    <name type="scientific">Methylobacterium jeotgali</name>
    <dbReference type="NCBI Taxonomy" id="381630"/>
    <lineage>
        <taxon>Bacteria</taxon>
        <taxon>Pseudomonadati</taxon>
        <taxon>Pseudomonadota</taxon>
        <taxon>Alphaproteobacteria</taxon>
        <taxon>Hyphomicrobiales</taxon>
        <taxon>Methylobacteriaceae</taxon>
        <taxon>Methylobacterium</taxon>
    </lineage>
</organism>
<keyword evidence="4" id="KW-1185">Reference proteome</keyword>